<accession>A0A133KWW6</accession>
<proteinExistence type="predicted"/>
<dbReference type="AlphaFoldDB" id="A0A133KWW6"/>
<protein>
    <submittedName>
        <fullName evidence="1">Uncharacterized protein</fullName>
    </submittedName>
</protein>
<name>A0A133KWW6_HEYCO</name>
<sequence>MLGTVRIEKNHFFGERKNLTLKKSFFKNNIDNIKNLYYYVFTS</sequence>
<organism evidence="1 2">
    <name type="scientific">Heyndrickxia coagulans</name>
    <name type="common">Weizmannia coagulans</name>
    <dbReference type="NCBI Taxonomy" id="1398"/>
    <lineage>
        <taxon>Bacteria</taxon>
        <taxon>Bacillati</taxon>
        <taxon>Bacillota</taxon>
        <taxon>Bacilli</taxon>
        <taxon>Bacillales</taxon>
        <taxon>Bacillaceae</taxon>
        <taxon>Heyndrickxia</taxon>
    </lineage>
</organism>
<comment type="caution">
    <text evidence="1">The sequence shown here is derived from an EMBL/GenBank/DDBJ whole genome shotgun (WGS) entry which is preliminary data.</text>
</comment>
<dbReference type="EMBL" id="LRPN01000034">
    <property type="protein sequence ID" value="KWZ83830.1"/>
    <property type="molecule type" value="Genomic_DNA"/>
</dbReference>
<dbReference type="PATRIC" id="fig|1398.22.peg.1178"/>
<dbReference type="Proteomes" id="UP000070376">
    <property type="component" value="Unassembled WGS sequence"/>
</dbReference>
<reference evidence="2" key="1">
    <citation type="submission" date="2016-01" db="EMBL/GenBank/DDBJ databases">
        <authorList>
            <person name="Mitreva M."/>
            <person name="Pepin K.H."/>
            <person name="Mihindukulasuriya K.A."/>
            <person name="Fulton R."/>
            <person name="Fronick C."/>
            <person name="O'Laughlin M."/>
            <person name="Miner T."/>
            <person name="Herter B."/>
            <person name="Rosa B.A."/>
            <person name="Cordes M."/>
            <person name="Tomlinson C."/>
            <person name="Wollam A."/>
            <person name="Palsikar V.B."/>
            <person name="Mardis E.R."/>
            <person name="Wilson R.K."/>
        </authorList>
    </citation>
    <scope>NUCLEOTIDE SEQUENCE [LARGE SCALE GENOMIC DNA]</scope>
    <source>
        <strain evidence="2">GED7749B</strain>
    </source>
</reference>
<evidence type="ECO:0000313" key="1">
    <source>
        <dbReference type="EMBL" id="KWZ83830.1"/>
    </source>
</evidence>
<evidence type="ECO:0000313" key="2">
    <source>
        <dbReference type="Proteomes" id="UP000070376"/>
    </source>
</evidence>
<gene>
    <name evidence="1" type="ORF">HMPREF3213_01166</name>
</gene>